<proteinExistence type="inferred from homology"/>
<comment type="similarity">
    <text evidence="4">Belongs to the augurin family.</text>
</comment>
<evidence type="ECO:0000256" key="3">
    <source>
        <dbReference type="ARBA" id="ARBA00004613"/>
    </source>
</evidence>
<evidence type="ECO:0000256" key="6">
    <source>
        <dbReference type="ARBA" id="ARBA00022490"/>
    </source>
</evidence>
<dbReference type="RefSeq" id="XP_010888524.2">
    <property type="nucleotide sequence ID" value="XM_010890222.5"/>
</dbReference>
<evidence type="ECO:0000256" key="4">
    <source>
        <dbReference type="ARBA" id="ARBA00011014"/>
    </source>
</evidence>
<evidence type="ECO:0000256" key="1">
    <source>
        <dbReference type="ARBA" id="ARBA00004221"/>
    </source>
</evidence>
<accession>A0AAY5L796</accession>
<feature type="region of interest" description="Disordered" evidence="11">
    <location>
        <begin position="160"/>
        <end position="191"/>
    </location>
</feature>
<dbReference type="GO" id="GO:0031145">
    <property type="term" value="P:anaphase-promoting complex-dependent catabolic process"/>
    <property type="evidence" value="ECO:0007669"/>
    <property type="project" value="TreeGrafter"/>
</dbReference>
<evidence type="ECO:0000256" key="5">
    <source>
        <dbReference type="ARBA" id="ARBA00022475"/>
    </source>
</evidence>
<sequence length="191" mass="22045">MTFLSQHTQVFPPGMFVLWACGGDWSSDGCRFPSCFFFPLLPDTRTSGTENAMALHKLCLQILLLTVAFSYCAHSDDSKEGKLHRLLKRREAAVPGGVEAAPSEAKEFLRSLRRPRRNLWDRTRPDVQQWIMQFMHMGYDEARLETDLSYWMDLSRSSDQGRQHQYDENAPIGPQDPSSYRHGANVNYDYY</sequence>
<dbReference type="GO" id="GO:0042127">
    <property type="term" value="P:regulation of cell population proliferation"/>
    <property type="evidence" value="ECO:0007669"/>
    <property type="project" value="TreeGrafter"/>
</dbReference>
<keyword evidence="5" id="KW-1003">Cell membrane</keyword>
<keyword evidence="8" id="KW-0165">Cleavage on pair of basic residues</keyword>
<protein>
    <recommendedName>
        <fullName evidence="14">ECRG4 augurin precursor</fullName>
    </recommendedName>
</protein>
<organism evidence="12 13">
    <name type="scientific">Esox lucius</name>
    <name type="common">Northern pike</name>
    <dbReference type="NCBI Taxonomy" id="8010"/>
    <lineage>
        <taxon>Eukaryota</taxon>
        <taxon>Metazoa</taxon>
        <taxon>Chordata</taxon>
        <taxon>Craniata</taxon>
        <taxon>Vertebrata</taxon>
        <taxon>Euteleostomi</taxon>
        <taxon>Actinopterygii</taxon>
        <taxon>Neopterygii</taxon>
        <taxon>Teleostei</taxon>
        <taxon>Protacanthopterygii</taxon>
        <taxon>Esociformes</taxon>
        <taxon>Esocidae</taxon>
        <taxon>Esox</taxon>
    </lineage>
</organism>
<dbReference type="GO" id="GO:0070314">
    <property type="term" value="P:G1 to G0 transition"/>
    <property type="evidence" value="ECO:0007669"/>
    <property type="project" value="TreeGrafter"/>
</dbReference>
<evidence type="ECO:0000313" key="13">
    <source>
        <dbReference type="Proteomes" id="UP000265140"/>
    </source>
</evidence>
<dbReference type="GO" id="GO:0090398">
    <property type="term" value="P:cellular senescence"/>
    <property type="evidence" value="ECO:0007669"/>
    <property type="project" value="TreeGrafter"/>
</dbReference>
<name>A0AAY5L796_ESOLU</name>
<dbReference type="GO" id="GO:0005615">
    <property type="term" value="C:extracellular space"/>
    <property type="evidence" value="ECO:0007669"/>
    <property type="project" value="TreeGrafter"/>
</dbReference>
<keyword evidence="7" id="KW-0964">Secreted</keyword>
<evidence type="ECO:0000256" key="7">
    <source>
        <dbReference type="ARBA" id="ARBA00022525"/>
    </source>
</evidence>
<evidence type="ECO:0000256" key="10">
    <source>
        <dbReference type="ARBA" id="ARBA00023136"/>
    </source>
</evidence>
<dbReference type="InterPro" id="IPR028173">
    <property type="entry name" value="Augurin"/>
</dbReference>
<comment type="subcellular location">
    <subcellularLocation>
        <location evidence="1">Apical cell membrane</location>
    </subcellularLocation>
    <subcellularLocation>
        <location evidence="2">Cytoplasm</location>
    </subcellularLocation>
    <subcellularLocation>
        <location evidence="3">Secreted</location>
    </subcellularLocation>
</comment>
<dbReference type="PANTHER" id="PTHR31613:SF2">
    <property type="entry name" value="AUGURIN"/>
    <property type="match status" value="1"/>
</dbReference>
<dbReference type="GO" id="GO:0007417">
    <property type="term" value="P:central nervous system development"/>
    <property type="evidence" value="ECO:0007669"/>
    <property type="project" value="TreeGrafter"/>
</dbReference>
<evidence type="ECO:0000256" key="2">
    <source>
        <dbReference type="ARBA" id="ARBA00004496"/>
    </source>
</evidence>
<evidence type="ECO:0008006" key="14">
    <source>
        <dbReference type="Google" id="ProtNLM"/>
    </source>
</evidence>
<dbReference type="AlphaFoldDB" id="A0AAY5L796"/>
<evidence type="ECO:0000313" key="12">
    <source>
        <dbReference type="Ensembl" id="ENSELUP00000097163.1"/>
    </source>
</evidence>
<dbReference type="Ensembl" id="ENSELUT00000105791.1">
    <property type="protein sequence ID" value="ENSELUP00000097163.1"/>
    <property type="gene ID" value="ENSELUG00000042810.1"/>
</dbReference>
<dbReference type="Proteomes" id="UP000265140">
    <property type="component" value="Chromosome 22"/>
</dbReference>
<evidence type="ECO:0000256" key="8">
    <source>
        <dbReference type="ARBA" id="ARBA00022685"/>
    </source>
</evidence>
<dbReference type="GO" id="GO:0016324">
    <property type="term" value="C:apical plasma membrane"/>
    <property type="evidence" value="ECO:0007669"/>
    <property type="project" value="UniProtKB-SubCell"/>
</dbReference>
<reference evidence="12 13" key="1">
    <citation type="submission" date="2020-02" db="EMBL/GenBank/DDBJ databases">
        <title>Esox lucius (northern pike) genome, fEsoLuc1, primary haplotype.</title>
        <authorList>
            <person name="Myers G."/>
            <person name="Karagic N."/>
            <person name="Meyer A."/>
            <person name="Pippel M."/>
            <person name="Reichard M."/>
            <person name="Winkler S."/>
            <person name="Tracey A."/>
            <person name="Sims Y."/>
            <person name="Howe K."/>
            <person name="Rhie A."/>
            <person name="Formenti G."/>
            <person name="Durbin R."/>
            <person name="Fedrigo O."/>
            <person name="Jarvis E.D."/>
        </authorList>
    </citation>
    <scope>NUCLEOTIDE SEQUENCE [LARGE SCALE GENOMIC DNA]</scope>
</reference>
<dbReference type="PANTHER" id="PTHR31613">
    <property type="entry name" value="AUGURIN"/>
    <property type="match status" value="1"/>
</dbReference>
<reference evidence="12" key="2">
    <citation type="submission" date="2025-08" db="UniProtKB">
        <authorList>
            <consortium name="Ensembl"/>
        </authorList>
    </citation>
    <scope>IDENTIFICATION</scope>
</reference>
<keyword evidence="10" id="KW-0472">Membrane</keyword>
<evidence type="ECO:0000256" key="9">
    <source>
        <dbReference type="ARBA" id="ARBA00022729"/>
    </source>
</evidence>
<dbReference type="KEGG" id="els:105022088"/>
<dbReference type="GO" id="GO:0005737">
    <property type="term" value="C:cytoplasm"/>
    <property type="evidence" value="ECO:0007669"/>
    <property type="project" value="UniProtKB-SubCell"/>
</dbReference>
<keyword evidence="6" id="KW-0963">Cytoplasm</keyword>
<keyword evidence="9" id="KW-0732">Signal</keyword>
<evidence type="ECO:0000256" key="11">
    <source>
        <dbReference type="SAM" id="MobiDB-lite"/>
    </source>
</evidence>
<reference evidence="12" key="3">
    <citation type="submission" date="2025-09" db="UniProtKB">
        <authorList>
            <consortium name="Ensembl"/>
        </authorList>
    </citation>
    <scope>IDENTIFICATION</scope>
</reference>
<keyword evidence="13" id="KW-1185">Reference proteome</keyword>
<dbReference type="Pfam" id="PF15187">
    <property type="entry name" value="Augurin"/>
    <property type="match status" value="1"/>
</dbReference>
<dbReference type="GeneTree" id="ENSGT00390000000145"/>
<dbReference type="GeneID" id="105022088"/>